<dbReference type="GO" id="GO:0005524">
    <property type="term" value="F:ATP binding"/>
    <property type="evidence" value="ECO:0007669"/>
    <property type="project" value="UniProtKB-KW"/>
</dbReference>
<name>A0A0E0HBJ8_ORYNI</name>
<sequence>MSKTHKANYSEYVLAKAIWVETQYATWEKQQEEIEQTKELINRLGAGVNAGRVSSEQKKLEPRQAALSLQTTATTNGWQQPRVTAMIGRRPDE</sequence>
<dbReference type="AlphaFoldDB" id="A0A0E0HBJ8"/>
<reference evidence="4" key="2">
    <citation type="submission" date="2018-04" db="EMBL/GenBank/DDBJ databases">
        <title>OnivRS2 (Oryza nivara Reference Sequence Version 2).</title>
        <authorList>
            <person name="Zhang J."/>
            <person name="Kudrna D."/>
            <person name="Lee S."/>
            <person name="Talag J."/>
            <person name="Rajasekar S."/>
            <person name="Welchert J."/>
            <person name="Hsing Y.-I."/>
            <person name="Wing R.A."/>
        </authorList>
    </citation>
    <scope>NUCLEOTIDE SEQUENCE [LARGE SCALE GENOMIC DNA]</scope>
    <source>
        <strain evidence="4">SL10</strain>
    </source>
</reference>
<feature type="domain" description="ABC-transporter extension" evidence="3">
    <location>
        <begin position="3"/>
        <end position="62"/>
    </location>
</feature>
<dbReference type="HOGENOM" id="CLU_2403395_0_0_1"/>
<protein>
    <recommendedName>
        <fullName evidence="3">ABC-transporter extension domain-containing protein</fullName>
    </recommendedName>
</protein>
<keyword evidence="1" id="KW-0547">Nucleotide-binding</keyword>
<accession>A0A0E0HBJ8</accession>
<proteinExistence type="predicted"/>
<evidence type="ECO:0000256" key="2">
    <source>
        <dbReference type="ARBA" id="ARBA00022840"/>
    </source>
</evidence>
<organism evidence="4">
    <name type="scientific">Oryza nivara</name>
    <name type="common">Indian wild rice</name>
    <name type="synonym">Oryza sativa f. spontanea</name>
    <dbReference type="NCBI Taxonomy" id="4536"/>
    <lineage>
        <taxon>Eukaryota</taxon>
        <taxon>Viridiplantae</taxon>
        <taxon>Streptophyta</taxon>
        <taxon>Embryophyta</taxon>
        <taxon>Tracheophyta</taxon>
        <taxon>Spermatophyta</taxon>
        <taxon>Magnoliopsida</taxon>
        <taxon>Liliopsida</taxon>
        <taxon>Poales</taxon>
        <taxon>Poaceae</taxon>
        <taxon>BOP clade</taxon>
        <taxon>Oryzoideae</taxon>
        <taxon>Oryzeae</taxon>
        <taxon>Oryzinae</taxon>
        <taxon>Oryza</taxon>
    </lineage>
</organism>
<dbReference type="InterPro" id="IPR032781">
    <property type="entry name" value="ABC_tran_Xtn"/>
</dbReference>
<dbReference type="EnsemblPlants" id="ONIVA05G09340.1">
    <property type="protein sequence ID" value="ONIVA05G09340.1"/>
    <property type="gene ID" value="ONIVA05G09340"/>
</dbReference>
<evidence type="ECO:0000313" key="5">
    <source>
        <dbReference type="Proteomes" id="UP000006591"/>
    </source>
</evidence>
<dbReference type="eggNOG" id="KOG0927">
    <property type="taxonomic scope" value="Eukaryota"/>
</dbReference>
<reference evidence="4" key="1">
    <citation type="submission" date="2015-04" db="UniProtKB">
        <authorList>
            <consortium name="EnsemblPlants"/>
        </authorList>
    </citation>
    <scope>IDENTIFICATION</scope>
    <source>
        <strain evidence="4">SL10</strain>
    </source>
</reference>
<dbReference type="STRING" id="4536.A0A0E0HBJ8"/>
<dbReference type="Pfam" id="PF12848">
    <property type="entry name" value="ABC_tran_Xtn"/>
    <property type="match status" value="1"/>
</dbReference>
<keyword evidence="2" id="KW-0067">ATP-binding</keyword>
<dbReference type="Proteomes" id="UP000006591">
    <property type="component" value="Chromosome 5"/>
</dbReference>
<dbReference type="Gramene" id="ONIVA05G09340.1">
    <property type="protein sequence ID" value="ONIVA05G09340.1"/>
    <property type="gene ID" value="ONIVA05G09340"/>
</dbReference>
<evidence type="ECO:0000256" key="1">
    <source>
        <dbReference type="ARBA" id="ARBA00022741"/>
    </source>
</evidence>
<evidence type="ECO:0000313" key="4">
    <source>
        <dbReference type="EnsemblPlants" id="ONIVA05G09340.1"/>
    </source>
</evidence>
<keyword evidence="5" id="KW-1185">Reference proteome</keyword>
<evidence type="ECO:0000259" key="3">
    <source>
        <dbReference type="Pfam" id="PF12848"/>
    </source>
</evidence>